<keyword evidence="1" id="KW-0472">Membrane</keyword>
<dbReference type="Proteomes" id="UP000177309">
    <property type="component" value="Unassembled WGS sequence"/>
</dbReference>
<dbReference type="InterPro" id="IPR053235">
    <property type="entry name" value="Ser_Thr_kinase"/>
</dbReference>
<evidence type="ECO:0000313" key="4">
    <source>
        <dbReference type="Proteomes" id="UP000177309"/>
    </source>
</evidence>
<evidence type="ECO:0000256" key="1">
    <source>
        <dbReference type="SAM" id="Phobius"/>
    </source>
</evidence>
<accession>A0A1F4TQ58</accession>
<organism evidence="3 4">
    <name type="scientific">candidate division WOR-1 bacterium RIFOXYC2_FULL_41_25</name>
    <dbReference type="NCBI Taxonomy" id="1802586"/>
    <lineage>
        <taxon>Bacteria</taxon>
        <taxon>Bacillati</taxon>
        <taxon>Saganbacteria</taxon>
    </lineage>
</organism>
<dbReference type="PANTHER" id="PTHR24361">
    <property type="entry name" value="MITOGEN-ACTIVATED KINASE KINASE KINASE"/>
    <property type="match status" value="1"/>
</dbReference>
<dbReference type="SUPFAM" id="SSF56112">
    <property type="entry name" value="Protein kinase-like (PK-like)"/>
    <property type="match status" value="1"/>
</dbReference>
<dbReference type="InterPro" id="IPR000719">
    <property type="entry name" value="Prot_kinase_dom"/>
</dbReference>
<gene>
    <name evidence="3" type="ORF">A2462_08250</name>
</gene>
<dbReference type="GO" id="GO:0005737">
    <property type="term" value="C:cytoplasm"/>
    <property type="evidence" value="ECO:0007669"/>
    <property type="project" value="TreeGrafter"/>
</dbReference>
<name>A0A1F4TQ58_UNCSA</name>
<sequence>MERLLKSRYKIGEKISENPFSVSYKGSFLVNNKPVIIKIYKRGTLSSSLIKTMKQKVKDFSLINYHGIAKLIDGDYGWQGFYYVREYIEGQTLADLLATGSTIGVEKSLAIVEEICKALSFAHSKGIIHGALKPSNVIINSQGVLKLADFVVEGEIMEALPQKALTMMNDGKYTSPEEISGQAAGVSADIFALGLILYEMSTSKSLPLEKGLATALRKLKKVALVDQGELATLPKYLQDIINKALQVDPAMRFCSADEFCESLKKKNLINKEISRDEFAQIFESTVTHYGEEDLSQGKESLEDLGRIKLRWGRESHRNWILALLLGAAVIAGLLYAFMIGI</sequence>
<dbReference type="AlphaFoldDB" id="A0A1F4TQ58"/>
<dbReference type="InterPro" id="IPR011009">
    <property type="entry name" value="Kinase-like_dom_sf"/>
</dbReference>
<comment type="caution">
    <text evidence="3">The sequence shown here is derived from an EMBL/GenBank/DDBJ whole genome shotgun (WGS) entry which is preliminary data.</text>
</comment>
<reference evidence="3 4" key="1">
    <citation type="journal article" date="2016" name="Nat. Commun.">
        <title>Thousands of microbial genomes shed light on interconnected biogeochemical processes in an aquifer system.</title>
        <authorList>
            <person name="Anantharaman K."/>
            <person name="Brown C.T."/>
            <person name="Hug L.A."/>
            <person name="Sharon I."/>
            <person name="Castelle C.J."/>
            <person name="Probst A.J."/>
            <person name="Thomas B.C."/>
            <person name="Singh A."/>
            <person name="Wilkins M.J."/>
            <person name="Karaoz U."/>
            <person name="Brodie E.L."/>
            <person name="Williams K.H."/>
            <person name="Hubbard S.S."/>
            <person name="Banfield J.F."/>
        </authorList>
    </citation>
    <scope>NUCLEOTIDE SEQUENCE [LARGE SCALE GENOMIC DNA]</scope>
</reference>
<evidence type="ECO:0000313" key="3">
    <source>
        <dbReference type="EMBL" id="OGC34203.1"/>
    </source>
</evidence>
<dbReference type="PROSITE" id="PS50011">
    <property type="entry name" value="PROTEIN_KINASE_DOM"/>
    <property type="match status" value="1"/>
</dbReference>
<dbReference type="GO" id="GO:0005524">
    <property type="term" value="F:ATP binding"/>
    <property type="evidence" value="ECO:0007669"/>
    <property type="project" value="InterPro"/>
</dbReference>
<keyword evidence="1" id="KW-1133">Transmembrane helix</keyword>
<keyword evidence="1" id="KW-0812">Transmembrane</keyword>
<protein>
    <recommendedName>
        <fullName evidence="2">Protein kinase domain-containing protein</fullName>
    </recommendedName>
</protein>
<dbReference type="Gene3D" id="1.10.510.10">
    <property type="entry name" value="Transferase(Phosphotransferase) domain 1"/>
    <property type="match status" value="1"/>
</dbReference>
<feature type="transmembrane region" description="Helical" evidence="1">
    <location>
        <begin position="318"/>
        <end position="338"/>
    </location>
</feature>
<proteinExistence type="predicted"/>
<feature type="domain" description="Protein kinase" evidence="2">
    <location>
        <begin position="9"/>
        <end position="269"/>
    </location>
</feature>
<dbReference type="CDD" id="cd14014">
    <property type="entry name" value="STKc_PknB_like"/>
    <property type="match status" value="1"/>
</dbReference>
<dbReference type="GO" id="GO:0004674">
    <property type="term" value="F:protein serine/threonine kinase activity"/>
    <property type="evidence" value="ECO:0007669"/>
    <property type="project" value="TreeGrafter"/>
</dbReference>
<evidence type="ECO:0000259" key="2">
    <source>
        <dbReference type="PROSITE" id="PS50011"/>
    </source>
</evidence>
<dbReference type="EMBL" id="MEUI01000021">
    <property type="protein sequence ID" value="OGC34203.1"/>
    <property type="molecule type" value="Genomic_DNA"/>
</dbReference>
<dbReference type="Pfam" id="PF00069">
    <property type="entry name" value="Pkinase"/>
    <property type="match status" value="1"/>
</dbReference>